<dbReference type="InterPro" id="IPR050639">
    <property type="entry name" value="SSR_resolvase"/>
</dbReference>
<dbReference type="Proteomes" id="UP000291838">
    <property type="component" value="Unassembled WGS sequence"/>
</dbReference>
<dbReference type="EMBL" id="SDWS01000017">
    <property type="protein sequence ID" value="RYB88322.1"/>
    <property type="molecule type" value="Genomic_DNA"/>
</dbReference>
<sequence length="534" mass="59249">MYSVAVERGVIYGRASRDPRGGGTSVSKQIERGRNFAQRDGVDVVAEIRDDNKSASRGSRERDGFLKVRGLIDAGRADVLILWEVSRSSRDLEEFMGLVNACADNGLEIAVSGTRYNPTKVDDWLPLVLQGVMAEAEARRIKKRNIDSVETNALRGSPHGRIPYGFRRCYDSRTGILVGQTPFVRVDSSGSPVRTPEGEFVPVLSDEAPRTLSPEAVVLVEAVNTLLDGGTLRQICRDLNTRGIPTPRKARRSTLEENPMGVVTNWEPSTLRQLLLNPTIAGRRIHRGEDIGKASWEPIVPHGTWLRLRALLKDPARLSVSNPRGPAPRHLLSGIATCGECHARLKAATNLSRMPRAYACRNEGCMRVTVSADRVDECVEAVLFALFARPDFIASVAAAHDRREKKRRDEPDLESLIDERERELDEVEGMRAEGSLTLRAYAAETRRIEASIEKLRDSQTASVSSPAVRRMLTALTLEEGWTRADLQDRREVVRTLLGVTIKRAEVRGRKFDPDRVVIVPSRILAFDSLQPSSA</sequence>
<dbReference type="InterPro" id="IPR011109">
    <property type="entry name" value="DNA_bind_recombinase_dom"/>
</dbReference>
<organism evidence="3 4">
    <name type="scientific">Nocardioides glacieisoli</name>
    <dbReference type="NCBI Taxonomy" id="1168730"/>
    <lineage>
        <taxon>Bacteria</taxon>
        <taxon>Bacillati</taxon>
        <taxon>Actinomycetota</taxon>
        <taxon>Actinomycetes</taxon>
        <taxon>Propionibacteriales</taxon>
        <taxon>Nocardioidaceae</taxon>
        <taxon>Nocardioides</taxon>
    </lineage>
</organism>
<evidence type="ECO:0000313" key="4">
    <source>
        <dbReference type="Proteomes" id="UP000291838"/>
    </source>
</evidence>
<dbReference type="InterPro" id="IPR006119">
    <property type="entry name" value="Resolv_N"/>
</dbReference>
<dbReference type="InterPro" id="IPR038109">
    <property type="entry name" value="DNA_bind_recomb_sf"/>
</dbReference>
<dbReference type="Gene3D" id="3.40.50.1390">
    <property type="entry name" value="Resolvase, N-terminal catalytic domain"/>
    <property type="match status" value="1"/>
</dbReference>
<dbReference type="SUPFAM" id="SSF53041">
    <property type="entry name" value="Resolvase-like"/>
    <property type="match status" value="1"/>
</dbReference>
<dbReference type="OrthoDB" id="4500247at2"/>
<dbReference type="PANTHER" id="PTHR30461:SF23">
    <property type="entry name" value="DNA RECOMBINASE-RELATED"/>
    <property type="match status" value="1"/>
</dbReference>
<accession>A0A4V1RJC7</accession>
<gene>
    <name evidence="3" type="ORF">EUA06_21800</name>
</gene>
<evidence type="ECO:0000259" key="2">
    <source>
        <dbReference type="PROSITE" id="PS51737"/>
    </source>
</evidence>
<dbReference type="Gene3D" id="3.90.1750.20">
    <property type="entry name" value="Putative Large Serine Recombinase, Chain B, Domain 2"/>
    <property type="match status" value="1"/>
</dbReference>
<dbReference type="PANTHER" id="PTHR30461">
    <property type="entry name" value="DNA-INVERTASE FROM LAMBDOID PROPHAGE"/>
    <property type="match status" value="1"/>
</dbReference>
<dbReference type="GO" id="GO:0003677">
    <property type="term" value="F:DNA binding"/>
    <property type="evidence" value="ECO:0007669"/>
    <property type="project" value="InterPro"/>
</dbReference>
<dbReference type="InterPro" id="IPR036162">
    <property type="entry name" value="Resolvase-like_N_sf"/>
</dbReference>
<evidence type="ECO:0000313" key="3">
    <source>
        <dbReference type="EMBL" id="RYB88322.1"/>
    </source>
</evidence>
<dbReference type="CDD" id="cd00338">
    <property type="entry name" value="Ser_Recombinase"/>
    <property type="match status" value="1"/>
</dbReference>
<name>A0A4V1RJC7_9ACTN</name>
<dbReference type="Pfam" id="PF07508">
    <property type="entry name" value="Recombinase"/>
    <property type="match status" value="1"/>
</dbReference>
<dbReference type="GO" id="GO:0000150">
    <property type="term" value="F:DNA strand exchange activity"/>
    <property type="evidence" value="ECO:0007669"/>
    <property type="project" value="InterPro"/>
</dbReference>
<protein>
    <submittedName>
        <fullName evidence="3">Recombinase family protein</fullName>
    </submittedName>
</protein>
<feature type="domain" description="Recombinase" evidence="2">
    <location>
        <begin position="199"/>
        <end position="318"/>
    </location>
</feature>
<dbReference type="PROSITE" id="PS51737">
    <property type="entry name" value="RECOMBINASE_DNA_BIND"/>
    <property type="match status" value="1"/>
</dbReference>
<evidence type="ECO:0000259" key="1">
    <source>
        <dbReference type="PROSITE" id="PS51736"/>
    </source>
</evidence>
<feature type="domain" description="Resolvase/invertase-type recombinase catalytic" evidence="1">
    <location>
        <begin position="8"/>
        <end position="156"/>
    </location>
</feature>
<proteinExistence type="predicted"/>
<keyword evidence="4" id="KW-1185">Reference proteome</keyword>
<comment type="caution">
    <text evidence="3">The sequence shown here is derived from an EMBL/GenBank/DDBJ whole genome shotgun (WGS) entry which is preliminary data.</text>
</comment>
<dbReference type="PROSITE" id="PS51736">
    <property type="entry name" value="RECOMBINASES_3"/>
    <property type="match status" value="1"/>
</dbReference>
<dbReference type="Pfam" id="PF00239">
    <property type="entry name" value="Resolvase"/>
    <property type="match status" value="1"/>
</dbReference>
<dbReference type="AlphaFoldDB" id="A0A4V1RJC7"/>
<dbReference type="SMART" id="SM00857">
    <property type="entry name" value="Resolvase"/>
    <property type="match status" value="1"/>
</dbReference>
<reference evidence="3 4" key="1">
    <citation type="submission" date="2019-01" db="EMBL/GenBank/DDBJ databases">
        <title>Novel species of Nocardioides.</title>
        <authorList>
            <person name="Liu Q."/>
            <person name="Xin Y.-H."/>
        </authorList>
    </citation>
    <scope>NUCLEOTIDE SEQUENCE [LARGE SCALE GENOMIC DNA]</scope>
    <source>
        <strain evidence="3 4">HLT3-15</strain>
    </source>
</reference>